<evidence type="ECO:0000313" key="3">
    <source>
        <dbReference type="Proteomes" id="UP000182412"/>
    </source>
</evidence>
<accession>A0A1H0QD45</accession>
<dbReference type="OrthoDB" id="2453885at2"/>
<sequence length="110" mass="12736">MKNKELLLEAINNTIVELEKAYTQEELSKGILHLVYKYYKRDREILESGHEPWDSDGWMLAGGCHAYADQAGYQYKHLEAVGNCMHQAEKLMKEEMDLAIKEGKFKIKDA</sequence>
<dbReference type="EMBL" id="FNJQ01000007">
    <property type="protein sequence ID" value="SDP15272.1"/>
    <property type="molecule type" value="Genomic_DNA"/>
</dbReference>
<name>A0A1H0QD45_SELRU</name>
<organism evidence="2 3">
    <name type="scientific">Selenomonas ruminantium</name>
    <dbReference type="NCBI Taxonomy" id="971"/>
    <lineage>
        <taxon>Bacteria</taxon>
        <taxon>Bacillati</taxon>
        <taxon>Bacillota</taxon>
        <taxon>Negativicutes</taxon>
        <taxon>Selenomonadales</taxon>
        <taxon>Selenomonadaceae</taxon>
        <taxon>Selenomonas</taxon>
    </lineage>
</organism>
<keyword evidence="1" id="KW-0175">Coiled coil</keyword>
<gene>
    <name evidence="2" type="ORF">SAMN05216366_107102</name>
</gene>
<reference evidence="2 3" key="1">
    <citation type="submission" date="2016-10" db="EMBL/GenBank/DDBJ databases">
        <authorList>
            <person name="de Groot N.N."/>
        </authorList>
    </citation>
    <scope>NUCLEOTIDE SEQUENCE [LARGE SCALE GENOMIC DNA]</scope>
    <source>
        <strain evidence="2 3">S137</strain>
    </source>
</reference>
<dbReference type="AlphaFoldDB" id="A0A1H0QD45"/>
<dbReference type="RefSeq" id="WP_074571809.1">
    <property type="nucleotide sequence ID" value="NZ_FNJQ01000007.1"/>
</dbReference>
<evidence type="ECO:0000313" key="2">
    <source>
        <dbReference type="EMBL" id="SDP15272.1"/>
    </source>
</evidence>
<proteinExistence type="predicted"/>
<dbReference type="Proteomes" id="UP000182412">
    <property type="component" value="Unassembled WGS sequence"/>
</dbReference>
<evidence type="ECO:0000256" key="1">
    <source>
        <dbReference type="SAM" id="Coils"/>
    </source>
</evidence>
<protein>
    <submittedName>
        <fullName evidence="2">Uncharacterized protein</fullName>
    </submittedName>
</protein>
<feature type="coiled-coil region" evidence="1">
    <location>
        <begin position="1"/>
        <end position="28"/>
    </location>
</feature>